<feature type="compositionally biased region" description="Low complexity" evidence="1">
    <location>
        <begin position="68"/>
        <end position="80"/>
    </location>
</feature>
<reference evidence="3" key="1">
    <citation type="journal article" date="2020" name="Stud. Mycol.">
        <title>101 Dothideomycetes genomes: a test case for predicting lifestyles and emergence of pathogens.</title>
        <authorList>
            <person name="Haridas S."/>
            <person name="Albert R."/>
            <person name="Binder M."/>
            <person name="Bloem J."/>
            <person name="Labutti K."/>
            <person name="Salamov A."/>
            <person name="Andreopoulos B."/>
            <person name="Baker S."/>
            <person name="Barry K."/>
            <person name="Bills G."/>
            <person name="Bluhm B."/>
            <person name="Cannon C."/>
            <person name="Castanera R."/>
            <person name="Culley D."/>
            <person name="Daum C."/>
            <person name="Ezra D."/>
            <person name="Gonzalez J."/>
            <person name="Henrissat B."/>
            <person name="Kuo A."/>
            <person name="Liang C."/>
            <person name="Lipzen A."/>
            <person name="Lutzoni F."/>
            <person name="Magnuson J."/>
            <person name="Mondo S."/>
            <person name="Nolan M."/>
            <person name="Ohm R."/>
            <person name="Pangilinan J."/>
            <person name="Park H.-J."/>
            <person name="Ramirez L."/>
            <person name="Alfaro M."/>
            <person name="Sun H."/>
            <person name="Tritt A."/>
            <person name="Yoshinaga Y."/>
            <person name="Zwiers L.-H."/>
            <person name="Turgeon B."/>
            <person name="Goodwin S."/>
            <person name="Spatafora J."/>
            <person name="Crous P."/>
            <person name="Grigoriev I."/>
        </authorList>
    </citation>
    <scope>NUCLEOTIDE SEQUENCE</scope>
    <source>
        <strain evidence="3">CBS 279.74</strain>
    </source>
</reference>
<dbReference type="AlphaFoldDB" id="A0A6G1JWC0"/>
<evidence type="ECO:0000259" key="2">
    <source>
        <dbReference type="Pfam" id="PF20994"/>
    </source>
</evidence>
<protein>
    <recommendedName>
        <fullName evidence="2">Inner kinetochore subunit AME1 domain-containing protein</fullName>
    </recommendedName>
</protein>
<name>A0A6G1JWC0_9PLEO</name>
<feature type="compositionally biased region" description="Polar residues" evidence="1">
    <location>
        <begin position="247"/>
        <end position="257"/>
    </location>
</feature>
<dbReference type="Pfam" id="PF20994">
    <property type="entry name" value="CENPU"/>
    <property type="match status" value="1"/>
</dbReference>
<keyword evidence="4" id="KW-1185">Reference proteome</keyword>
<feature type="region of interest" description="Disordered" evidence="1">
    <location>
        <begin position="1"/>
        <end position="182"/>
    </location>
</feature>
<feature type="compositionally biased region" description="Low complexity" evidence="1">
    <location>
        <begin position="282"/>
        <end position="293"/>
    </location>
</feature>
<dbReference type="OrthoDB" id="5377952at2759"/>
<sequence length="739" mass="81744">MAPLDRQQRRLERQRGAGYSAASANLPKPSFAFSLPGQATKQASLPPQRSGRRSRTPISNTPRGANGSAQRARSASAQRSSAKKQRTPGQITPQLGKRKRGQKHAQSGDEDDGELDQLSPDNDVNGRSVETSRKVAGPVSPIREDPDEMDELSVLGDETGSARKVGKAGSEEAHQATPVPETAQALFQPKRALERTPVLSGNSQLVLVSRSRPLRYSKSKSLTPAPAPAPAPITPIPGIVARRNVDRSMSGSQSGRQLNIPIPIEDEDELLTPKASTATPVSSSRSQSLSLSLEEQEAMGMDELSPSVPSSNDRIEPESRAQLSKQAAQEDVQPLAGQPTHEASHGQKRRRIAEEEDQIPAQTTPTINKPRRTRRRTPPEAEPEIEQDPVQTTPAIEKPRRTRDRTPEVVLSVDEDQQQDEASFERERSKSPSVRPVQQSGDALNFSGRSPDRPAQLNSSAMDFAANPTPSDREESEEEGQEEAEEEEEDPQEPTPRPAISKRPQSYPSPNRKRPASDMPPKKRQKHDGPKQLINVMRIKGEKIKGFTVADTTRTAMEDYIDSRVNQLSARYQGTQDLDRRKQIKTRINLQLSFKEALTERMMDLQDVNDSLTIRTQKLKAFKKVNAELRKEILAAQEGRQEMALEMDDVLAEFEMEKKEYETNKKLSADMFDIQAAIKRGREKAIELNREGEGPDVPLSMLLENVARGVGSVGGGLLYEVQTFNGMLEKAARFLEGRV</sequence>
<feature type="compositionally biased region" description="Basic and acidic residues" evidence="1">
    <location>
        <begin position="1"/>
        <end position="15"/>
    </location>
</feature>
<dbReference type="EMBL" id="MU005780">
    <property type="protein sequence ID" value="KAF2704906.1"/>
    <property type="molecule type" value="Genomic_DNA"/>
</dbReference>
<evidence type="ECO:0000313" key="4">
    <source>
        <dbReference type="Proteomes" id="UP000799428"/>
    </source>
</evidence>
<feature type="domain" description="Inner kinetochore subunit AME1" evidence="2">
    <location>
        <begin position="565"/>
        <end position="730"/>
    </location>
</feature>
<evidence type="ECO:0000313" key="3">
    <source>
        <dbReference type="EMBL" id="KAF2704906.1"/>
    </source>
</evidence>
<feature type="region of interest" description="Disordered" evidence="1">
    <location>
        <begin position="218"/>
        <end position="534"/>
    </location>
</feature>
<dbReference type="Proteomes" id="UP000799428">
    <property type="component" value="Unassembled WGS sequence"/>
</dbReference>
<feature type="compositionally biased region" description="Acidic residues" evidence="1">
    <location>
        <begin position="474"/>
        <end position="492"/>
    </location>
</feature>
<feature type="compositionally biased region" description="Polar residues" evidence="1">
    <location>
        <begin position="37"/>
        <end position="47"/>
    </location>
</feature>
<gene>
    <name evidence="3" type="ORF">K504DRAFT_440658</name>
</gene>
<evidence type="ECO:0000256" key="1">
    <source>
        <dbReference type="SAM" id="MobiDB-lite"/>
    </source>
</evidence>
<accession>A0A6G1JWC0</accession>
<organism evidence="3 4">
    <name type="scientific">Pleomassaria siparia CBS 279.74</name>
    <dbReference type="NCBI Taxonomy" id="1314801"/>
    <lineage>
        <taxon>Eukaryota</taxon>
        <taxon>Fungi</taxon>
        <taxon>Dikarya</taxon>
        <taxon>Ascomycota</taxon>
        <taxon>Pezizomycotina</taxon>
        <taxon>Dothideomycetes</taxon>
        <taxon>Pleosporomycetidae</taxon>
        <taxon>Pleosporales</taxon>
        <taxon>Pleomassariaceae</taxon>
        <taxon>Pleomassaria</taxon>
    </lineage>
</organism>
<feature type="compositionally biased region" description="Pro residues" evidence="1">
    <location>
        <begin position="225"/>
        <end position="235"/>
    </location>
</feature>
<dbReference type="InterPro" id="IPR048743">
    <property type="entry name" value="AME1"/>
</dbReference>
<proteinExistence type="predicted"/>